<dbReference type="Gene3D" id="2.170.130.10">
    <property type="entry name" value="TonB-dependent receptor, plug domain"/>
    <property type="match status" value="1"/>
</dbReference>
<evidence type="ECO:0000256" key="7">
    <source>
        <dbReference type="PROSITE-ProRule" id="PRU01360"/>
    </source>
</evidence>
<protein>
    <submittedName>
        <fullName evidence="10">Putative TonB dependent receptor protein</fullName>
    </submittedName>
</protein>
<evidence type="ECO:0000256" key="4">
    <source>
        <dbReference type="ARBA" id="ARBA00022692"/>
    </source>
</evidence>
<evidence type="ECO:0000256" key="8">
    <source>
        <dbReference type="SAM" id="SignalP"/>
    </source>
</evidence>
<dbReference type="SUPFAM" id="SSF49464">
    <property type="entry name" value="Carboxypeptidase regulatory domain-like"/>
    <property type="match status" value="1"/>
</dbReference>
<proteinExistence type="inferred from homology"/>
<dbReference type="InterPro" id="IPR037066">
    <property type="entry name" value="Plug_dom_sf"/>
</dbReference>
<dbReference type="Proteomes" id="UP000231846">
    <property type="component" value="Unassembled WGS sequence"/>
</dbReference>
<sequence length="1101" mass="123565" precursor="true">MKRHVFILLLSFAGVLTSAFAASRQVQGVVISSEDNMPLIGASVYIKAEDLSKDGNSPTITGVITDIDGKFNISVPEGVTRLFCSYVGHEVQELRLVPGKDQYEITLFPSAQMLDAVVVTGYQTVERRKLTAAVGKLNISDETIGAVKSIDQALAGQIAGLSVTSTSGAPGAPAKIRIRGTSSLNGTQDPLWVLDGIPLEGTDVPQSNVLNDVSNIQQSSIAGLNPADIENITVLKDAAATAIYGARAANGVIVITTKKGKVGKPVINFSSKFTYMPTLSTNRLNMLNSQEKVDLELELLRSNFAYGDNKGGVSKIISGYGLTDAYKKGGWSALTPEAQTDISRLRNTETDWGDILFRDAFNQEYSLSLSGGNERVTYYTSIGYYQENGNVKGVGLDRLNIVAKTSYKVNRILKFGVSLFVNRRNNKTYLTDTYGLVNPVYYSRKANPYYQPFDANGNYVYDFDVQNNSDTDLGFNIFEERKNTSNEETINALSSIFDAELRFNDKLKFTTQLGLQLDKASKEQIADKESFSMRIIRKNSKYWDSASQSNKYFIPDGGVHKAYENTNSQITWKAMGEYRDSFNDIHELEVMVGTELRKTWYETLFSAGYGFDRQTLTTKPVVFPDEDRARQFPLHQKTYKENAYVSFFSTASYSLMNRYTFGGSIRFDGSDLFGVDKKYRYLPLYSVSGLWRLSNEPFMQGTRKWMDNLAFRVSYGIQGNIDKNTSPFLLGKYIVDNILPGGSEHMIDINSAPNKKLRWEKTQSVNVGLDFSVLNQAINLSVDYYYRKGTDLIGKQMLPLETGFVSTNINWASMVNKGVEVSLSTRNVATKNFSWYTNLNFAYNNNKVLREAIPEAQTIPGREGYPVDAIFAIKTAGLDEEGYPLFYDKEGKKVTLKELYRLQDPFGLGFTVNSDVTPAEERSFYSYIGSQDTPYTGGLINTFSYKNWELTANLSFNLGGYVRTTPSYNFINFDRGQNVNSDILDRWTPENTDGRLPALITSEKRADEYYWYDQKSEIYKNLDIWVKKLNYFRLQNLRLGYRLPEKMIKSLGMGSASVAIEGRNLLVFGSSYKNFLDPESMYNPYAPPIPKSITFSLNLNF</sequence>
<evidence type="ECO:0000256" key="2">
    <source>
        <dbReference type="ARBA" id="ARBA00022448"/>
    </source>
</evidence>
<dbReference type="Pfam" id="PF07715">
    <property type="entry name" value="Plug"/>
    <property type="match status" value="1"/>
</dbReference>
<keyword evidence="3 7" id="KW-1134">Transmembrane beta strand</keyword>
<dbReference type="NCBIfam" id="TIGR04056">
    <property type="entry name" value="OMP_RagA_SusC"/>
    <property type="match status" value="1"/>
</dbReference>
<dbReference type="AlphaFoldDB" id="A0A2M9VCC6"/>
<dbReference type="Pfam" id="PF13715">
    <property type="entry name" value="CarbopepD_reg_2"/>
    <property type="match status" value="1"/>
</dbReference>
<dbReference type="InterPro" id="IPR012910">
    <property type="entry name" value="Plug_dom"/>
</dbReference>
<accession>A0A2M9VCC6</accession>
<feature type="signal peptide" evidence="8">
    <location>
        <begin position="1"/>
        <end position="21"/>
    </location>
</feature>
<keyword evidence="5 7" id="KW-0472">Membrane</keyword>
<organism evidence="10 11">
    <name type="scientific">Bacteroides fragilis</name>
    <dbReference type="NCBI Taxonomy" id="817"/>
    <lineage>
        <taxon>Bacteria</taxon>
        <taxon>Pseudomonadati</taxon>
        <taxon>Bacteroidota</taxon>
        <taxon>Bacteroidia</taxon>
        <taxon>Bacteroidales</taxon>
        <taxon>Bacteroidaceae</taxon>
        <taxon>Bacteroides</taxon>
    </lineage>
</organism>
<dbReference type="PROSITE" id="PS52016">
    <property type="entry name" value="TONB_DEPENDENT_REC_3"/>
    <property type="match status" value="1"/>
</dbReference>
<evidence type="ECO:0000256" key="6">
    <source>
        <dbReference type="ARBA" id="ARBA00023237"/>
    </source>
</evidence>
<name>A0A2M9VCC6_BACFG</name>
<dbReference type="RefSeq" id="WP_100788378.1">
    <property type="nucleotide sequence ID" value="NZ_JAQDLP010000001.1"/>
</dbReference>
<dbReference type="GO" id="GO:0009279">
    <property type="term" value="C:cell outer membrane"/>
    <property type="evidence" value="ECO:0007669"/>
    <property type="project" value="UniProtKB-SubCell"/>
</dbReference>
<feature type="chain" id="PRO_5014696283" evidence="8">
    <location>
        <begin position="22"/>
        <end position="1101"/>
    </location>
</feature>
<keyword evidence="4 7" id="KW-0812">Transmembrane</keyword>
<evidence type="ECO:0000259" key="9">
    <source>
        <dbReference type="Pfam" id="PF07715"/>
    </source>
</evidence>
<reference evidence="10 11" key="1">
    <citation type="journal article" date="2017" name="MBio">
        <title>Gut Symbiont Bacteroides fragilis Secretes a Eukaryotic-Like Ubiquitin Protein That Mediates Intraspecies Antagonism.</title>
        <authorList>
            <person name="Chatzidaki-Livanis M."/>
            <person name="Coyne M.J."/>
            <person name="Roelofs K.G."/>
            <person name="Gentyala R.R."/>
            <person name="Caldwell J.M."/>
            <person name="Comstock L.E."/>
        </authorList>
    </citation>
    <scope>NUCLEOTIDE SEQUENCE [LARGE SCALE GENOMIC DNA]</scope>
    <source>
        <strain evidence="10 11">12905</strain>
    </source>
</reference>
<dbReference type="InterPro" id="IPR008969">
    <property type="entry name" value="CarboxyPept-like_regulatory"/>
</dbReference>
<keyword evidence="2 7" id="KW-0813">Transport</keyword>
<gene>
    <name evidence="10" type="ORF">CQW34_00451</name>
</gene>
<dbReference type="EMBL" id="PDCW01000002">
    <property type="protein sequence ID" value="PJY76329.1"/>
    <property type="molecule type" value="Genomic_DNA"/>
</dbReference>
<keyword evidence="6 7" id="KW-0998">Cell outer membrane</keyword>
<feature type="domain" description="TonB-dependent receptor plug" evidence="9">
    <location>
        <begin position="146"/>
        <end position="252"/>
    </location>
</feature>
<dbReference type="InterPro" id="IPR023996">
    <property type="entry name" value="TonB-dep_OMP_SusC/RagA"/>
</dbReference>
<evidence type="ECO:0000256" key="5">
    <source>
        <dbReference type="ARBA" id="ARBA00023136"/>
    </source>
</evidence>
<dbReference type="Gene3D" id="2.60.40.1120">
    <property type="entry name" value="Carboxypeptidase-like, regulatory domain"/>
    <property type="match status" value="1"/>
</dbReference>
<evidence type="ECO:0000313" key="11">
    <source>
        <dbReference type="Proteomes" id="UP000231846"/>
    </source>
</evidence>
<comment type="caution">
    <text evidence="10">The sequence shown here is derived from an EMBL/GenBank/DDBJ whole genome shotgun (WGS) entry which is preliminary data.</text>
</comment>
<keyword evidence="10" id="KW-0675">Receptor</keyword>
<evidence type="ECO:0000313" key="10">
    <source>
        <dbReference type="EMBL" id="PJY76329.1"/>
    </source>
</evidence>
<dbReference type="InterPro" id="IPR039426">
    <property type="entry name" value="TonB-dep_rcpt-like"/>
</dbReference>
<evidence type="ECO:0000256" key="1">
    <source>
        <dbReference type="ARBA" id="ARBA00004571"/>
    </source>
</evidence>
<dbReference type="Gene3D" id="2.40.170.20">
    <property type="entry name" value="TonB-dependent receptor, beta-barrel domain"/>
    <property type="match status" value="1"/>
</dbReference>
<dbReference type="InterPro" id="IPR036942">
    <property type="entry name" value="Beta-barrel_TonB_sf"/>
</dbReference>
<comment type="similarity">
    <text evidence="7">Belongs to the TonB-dependent receptor family.</text>
</comment>
<dbReference type="InterPro" id="IPR023997">
    <property type="entry name" value="TonB-dep_OMP_SusC/RagA_CS"/>
</dbReference>
<evidence type="ECO:0000256" key="3">
    <source>
        <dbReference type="ARBA" id="ARBA00022452"/>
    </source>
</evidence>
<comment type="subcellular location">
    <subcellularLocation>
        <location evidence="1 7">Cell outer membrane</location>
        <topology evidence="1 7">Multi-pass membrane protein</topology>
    </subcellularLocation>
</comment>
<dbReference type="NCBIfam" id="TIGR04057">
    <property type="entry name" value="SusC_RagA_signa"/>
    <property type="match status" value="1"/>
</dbReference>
<keyword evidence="8" id="KW-0732">Signal</keyword>
<dbReference type="SUPFAM" id="SSF56935">
    <property type="entry name" value="Porins"/>
    <property type="match status" value="1"/>
</dbReference>